<keyword evidence="5 16" id="KW-0863">Zinc-finger</keyword>
<evidence type="ECO:0000256" key="17">
    <source>
        <dbReference type="SAM" id="MobiDB-lite"/>
    </source>
</evidence>
<keyword evidence="19" id="KW-1185">Reference proteome</keyword>
<sequence>MREKRMKRRRVGGRQEAADAVRCMMSSSSNSYSLDGSFSPKAGTSKLQSYRTSTDASPDSKCPICLDRFDNVSHLDQCLHKFCFRCIQEWAKNKAECPLCKQPFYSIFHSVKAEDDFKEYVLRPTVNGSFASPDGHRFRYRTTITRDHHVPIRPLRSSNTQRTFSPPDNGILFEGFSNQSFHQRGEEIHQMIRRLASRRQASAEGRSMRQIQEQELINFRRALYRSGIRVRNIQDGGRYRDISAEFFRRNPACHHRLVPWLKRELTVLFGSHGSLVNIVQHIIMSNVARYDMESQAFIEDLRPFLLHRTDHFIHEFVNFARCPYNIEAYDQHSNYDCPAPSYEEESRSESSVITISPDEADTRDPDIASAAIGVGQTSWDDETPGPSYSTLEQASATASTTLDISESSDDEPPSITQISQDLSNSETTDILQDQSLPADDCVIVGYVKPLAERTPELVELSSDSESSLCEIKTEDTKKPLLKPFILSASSELSRSSSSLYTPAKEKRLRKTNHKGKTVSSKHCHSRKKEKGKHLLDISTGKYKGDLHNSYALSRWRDRSRSSDCYSRSSRNKSHNNRRRHCSRNSPRSLEKSRHKRRRERKRSRSRDRSLSWRSRTVSLTSESSREICESSSRSRNLSRGRSQSHDRNNDFSTNNYRNSYQWEYTYYSRNRNRDGYEQSYRRRTCGRGHYSRPSASPEYKIQSYSEKKDTRRARGYITSKQYRRDRYRSRSRSSSPMNTSGTEHTRSDKPSGKRKYKTHHLEKHKRERNNRESSSAKGKEGGLQTVKASLGNHTGHFKNDLMGSSSEPKQKLKKKTRSPSVEIVYEGKAAEGAKHHKKKKKKKHKKKRRREQTSSPAASPIIITIDSGSDTPMVEDLPSNDHNSLVPENKTNVESINFLHSQPPATSASASTTEVLSGERADSDFKASVSNRHLDAATGILDGLHFDDSSDEQNLLPVESPPYVQDLCEDEPSAAESSLPEPNPVLDNVPPTSTSEISELHKSFTENICEFDLLHNVT</sequence>
<evidence type="ECO:0000256" key="15">
    <source>
        <dbReference type="ARBA" id="ARBA00082108"/>
    </source>
</evidence>
<dbReference type="AlphaFoldDB" id="A0A8J0U165"/>
<evidence type="ECO:0000256" key="4">
    <source>
        <dbReference type="ARBA" id="ARBA00022723"/>
    </source>
</evidence>
<dbReference type="RefSeq" id="XP_018099219.1">
    <property type="nucleotide sequence ID" value="XM_018243730.2"/>
</dbReference>
<dbReference type="PANTHER" id="PTHR46077:SF1">
    <property type="entry name" value="TOP1 BINDING ARGININE_SERINE RICH PROTEIN, E3 UBIQUITIN LIGASE"/>
    <property type="match status" value="1"/>
</dbReference>
<feature type="region of interest" description="Disordered" evidence="17">
    <location>
        <begin position="495"/>
        <end position="536"/>
    </location>
</feature>
<feature type="compositionally biased region" description="Basic residues" evidence="17">
    <location>
        <begin position="569"/>
        <end position="582"/>
    </location>
</feature>
<proteinExistence type="predicted"/>
<evidence type="ECO:0000256" key="6">
    <source>
        <dbReference type="ARBA" id="ARBA00022786"/>
    </source>
</evidence>
<reference evidence="20" key="1">
    <citation type="submission" date="2025-08" db="UniProtKB">
        <authorList>
            <consortium name="RefSeq"/>
        </authorList>
    </citation>
    <scope>IDENTIFICATION</scope>
    <source>
        <strain evidence="20">J_2021</strain>
        <tissue evidence="20">Erythrocytes</tissue>
    </source>
</reference>
<dbReference type="CTD" id="108706920"/>
<dbReference type="InterPro" id="IPR058746">
    <property type="entry name" value="Znf_RING-type_Topors"/>
</dbReference>
<feature type="compositionally biased region" description="Basic residues" evidence="17">
    <location>
        <begin position="592"/>
        <end position="605"/>
    </location>
</feature>
<keyword evidence="3" id="KW-0808">Transferase</keyword>
<feature type="compositionally biased region" description="Basic residues" evidence="17">
    <location>
        <begin position="834"/>
        <end position="850"/>
    </location>
</feature>
<evidence type="ECO:0000313" key="19">
    <source>
        <dbReference type="Proteomes" id="UP000186698"/>
    </source>
</evidence>
<evidence type="ECO:0000256" key="3">
    <source>
        <dbReference type="ARBA" id="ARBA00022679"/>
    </source>
</evidence>
<dbReference type="GO" id="GO:0000209">
    <property type="term" value="P:protein polyubiquitination"/>
    <property type="evidence" value="ECO:0000318"/>
    <property type="project" value="GO_Central"/>
</dbReference>
<dbReference type="PANTHER" id="PTHR46077">
    <property type="entry name" value="E3 UBIQUITIN-PROTEIN LIGASE TOPORS"/>
    <property type="match status" value="1"/>
</dbReference>
<dbReference type="InterPro" id="IPR001841">
    <property type="entry name" value="Znf_RING"/>
</dbReference>
<dbReference type="GO" id="GO:0032391">
    <property type="term" value="C:photoreceptor connecting cilium"/>
    <property type="evidence" value="ECO:0007669"/>
    <property type="project" value="UniProtKB-ARBA"/>
</dbReference>
<evidence type="ECO:0000256" key="7">
    <source>
        <dbReference type="ARBA" id="ARBA00022833"/>
    </source>
</evidence>
<evidence type="ECO:0000256" key="5">
    <source>
        <dbReference type="ARBA" id="ARBA00022771"/>
    </source>
</evidence>
<organism evidence="19 20">
    <name type="scientific">Xenopus laevis</name>
    <name type="common">African clawed frog</name>
    <dbReference type="NCBI Taxonomy" id="8355"/>
    <lineage>
        <taxon>Eukaryota</taxon>
        <taxon>Metazoa</taxon>
        <taxon>Chordata</taxon>
        <taxon>Craniata</taxon>
        <taxon>Vertebrata</taxon>
        <taxon>Euteleostomi</taxon>
        <taxon>Amphibia</taxon>
        <taxon>Batrachia</taxon>
        <taxon>Anura</taxon>
        <taxon>Pipoidea</taxon>
        <taxon>Pipidae</taxon>
        <taxon>Xenopodinae</taxon>
        <taxon>Xenopus</taxon>
        <taxon>Xenopus</taxon>
    </lineage>
</organism>
<dbReference type="SMART" id="SM00184">
    <property type="entry name" value="RING"/>
    <property type="match status" value="1"/>
</dbReference>
<dbReference type="GO" id="GO:0008270">
    <property type="term" value="F:zinc ion binding"/>
    <property type="evidence" value="ECO:0007669"/>
    <property type="project" value="UniProtKB-KW"/>
</dbReference>
<evidence type="ECO:0000256" key="16">
    <source>
        <dbReference type="PROSITE-ProRule" id="PRU00175"/>
    </source>
</evidence>
<dbReference type="OrthoDB" id="21204at2759"/>
<dbReference type="KEGG" id="xla:108706920"/>
<evidence type="ECO:0000313" key="21">
    <source>
        <dbReference type="Xenbase" id="XB-GENE-17340321"/>
    </source>
</evidence>
<dbReference type="AGR" id="Xenbase:XB-GENE-17340321"/>
<keyword evidence="6" id="KW-0833">Ubl conjugation pathway</keyword>
<evidence type="ECO:0000256" key="14">
    <source>
        <dbReference type="ARBA" id="ARBA00079184"/>
    </source>
</evidence>
<feature type="compositionally biased region" description="Basic residues" evidence="17">
    <location>
        <begin position="681"/>
        <end position="690"/>
    </location>
</feature>
<feature type="region of interest" description="Disordered" evidence="17">
    <location>
        <begin position="675"/>
        <end position="859"/>
    </location>
</feature>
<feature type="compositionally biased region" description="Basic residues" evidence="17">
    <location>
        <begin position="721"/>
        <end position="731"/>
    </location>
</feature>
<dbReference type="SUPFAM" id="SSF57850">
    <property type="entry name" value="RING/U-box"/>
    <property type="match status" value="1"/>
</dbReference>
<protein>
    <recommendedName>
        <fullName evidence="10">E3 ubiquitin-protein ligase Topors</fullName>
        <ecNumber evidence="2">2.3.2.27</ecNumber>
    </recommendedName>
    <alternativeName>
        <fullName evidence="11">RING-type E3 ubiquitin transferase Topors</fullName>
    </alternativeName>
    <alternativeName>
        <fullName evidence="13">SUMO1-protein E3 ligase Topors</fullName>
    </alternativeName>
    <alternativeName>
        <fullName evidence="12">Topoisomerase I-binding RING finger protein</fullName>
    </alternativeName>
    <alternativeName>
        <fullName evidence="14">Topoisomerase I-binding arginine/serine-rich protein</fullName>
    </alternativeName>
    <alternativeName>
        <fullName evidence="15">Tumor suppressor p53-binding protein 3</fullName>
    </alternativeName>
</protein>
<keyword evidence="8" id="KW-0805">Transcription regulation</keyword>
<feature type="compositionally biased region" description="Polar residues" evidence="17">
    <location>
        <begin position="386"/>
        <end position="402"/>
    </location>
</feature>
<dbReference type="Pfam" id="PF00097">
    <property type="entry name" value="zf-C3HC4"/>
    <property type="match status" value="1"/>
</dbReference>
<feature type="compositionally biased region" description="Basic residues" evidence="17">
    <location>
        <begin position="506"/>
        <end position="531"/>
    </location>
</feature>
<dbReference type="InterPro" id="IPR018957">
    <property type="entry name" value="Znf_C3HC4_RING-type"/>
</dbReference>
<dbReference type="Pfam" id="PF26084">
    <property type="entry name" value="PWI_Topors"/>
    <property type="match status" value="1"/>
</dbReference>
<keyword evidence="4" id="KW-0479">Metal-binding</keyword>
<dbReference type="GeneID" id="108706920"/>
<evidence type="ECO:0000256" key="13">
    <source>
        <dbReference type="ARBA" id="ARBA00079040"/>
    </source>
</evidence>
<gene>
    <name evidence="20 21" type="primary">topors.S</name>
</gene>
<feature type="compositionally biased region" description="Low complexity" evidence="17">
    <location>
        <begin position="629"/>
        <end position="641"/>
    </location>
</feature>
<dbReference type="InterPro" id="IPR058745">
    <property type="entry name" value="PWI_Topors"/>
</dbReference>
<dbReference type="GO" id="GO:0006513">
    <property type="term" value="P:protein monoubiquitination"/>
    <property type="evidence" value="ECO:0000318"/>
    <property type="project" value="GO_Central"/>
</dbReference>
<accession>A0A8J0U165</accession>
<dbReference type="EC" id="2.3.2.27" evidence="2"/>
<dbReference type="InterPro" id="IPR013083">
    <property type="entry name" value="Znf_RING/FYVE/PHD"/>
</dbReference>
<dbReference type="PROSITE" id="PS00518">
    <property type="entry name" value="ZF_RING_1"/>
    <property type="match status" value="1"/>
</dbReference>
<dbReference type="FunFam" id="3.30.40.10:FF:000136">
    <property type="entry name" value="E3 ubiquitin-protein ligase Topors"/>
    <property type="match status" value="1"/>
</dbReference>
<evidence type="ECO:0000256" key="10">
    <source>
        <dbReference type="ARBA" id="ARBA00071236"/>
    </source>
</evidence>
<dbReference type="Xenbase" id="XB-GENE-17340321">
    <property type="gene designation" value="topors.S"/>
</dbReference>
<feature type="compositionally biased region" description="Basic residues" evidence="17">
    <location>
        <begin position="752"/>
        <end position="768"/>
    </location>
</feature>
<evidence type="ECO:0000256" key="9">
    <source>
        <dbReference type="ARBA" id="ARBA00023163"/>
    </source>
</evidence>
<evidence type="ECO:0000256" key="12">
    <source>
        <dbReference type="ARBA" id="ARBA00076940"/>
    </source>
</evidence>
<evidence type="ECO:0000259" key="18">
    <source>
        <dbReference type="PROSITE" id="PS50089"/>
    </source>
</evidence>
<evidence type="ECO:0000313" key="20">
    <source>
        <dbReference type="RefSeq" id="XP_018099219.1"/>
    </source>
</evidence>
<comment type="catalytic activity">
    <reaction evidence="1">
        <text>S-ubiquitinyl-[E2 ubiquitin-conjugating enzyme]-L-cysteine + [acceptor protein]-L-lysine = [E2 ubiquitin-conjugating enzyme]-L-cysteine + N(6)-ubiquitinyl-[acceptor protein]-L-lysine.</text>
        <dbReference type="EC" id="2.3.2.27"/>
    </reaction>
</comment>
<evidence type="ECO:0000256" key="2">
    <source>
        <dbReference type="ARBA" id="ARBA00012483"/>
    </source>
</evidence>
<feature type="region of interest" description="Disordered" evidence="17">
    <location>
        <begin position="970"/>
        <end position="994"/>
    </location>
</feature>
<feature type="region of interest" description="Disordered" evidence="17">
    <location>
        <begin position="561"/>
        <end position="655"/>
    </location>
</feature>
<feature type="domain" description="RING-type" evidence="18">
    <location>
        <begin position="62"/>
        <end position="101"/>
    </location>
</feature>
<dbReference type="PROSITE" id="PS50089">
    <property type="entry name" value="ZF_RING_2"/>
    <property type="match status" value="1"/>
</dbReference>
<dbReference type="Gene3D" id="3.30.40.10">
    <property type="entry name" value="Zinc/RING finger domain, C3HC4 (zinc finger)"/>
    <property type="match status" value="1"/>
</dbReference>
<keyword evidence="9" id="KW-0804">Transcription</keyword>
<evidence type="ECO:0000256" key="1">
    <source>
        <dbReference type="ARBA" id="ARBA00000900"/>
    </source>
</evidence>
<dbReference type="GO" id="GO:0061630">
    <property type="term" value="F:ubiquitin protein ligase activity"/>
    <property type="evidence" value="ECO:0000318"/>
    <property type="project" value="GO_Central"/>
</dbReference>
<evidence type="ECO:0000256" key="11">
    <source>
        <dbReference type="ARBA" id="ARBA00076856"/>
    </source>
</evidence>
<dbReference type="Proteomes" id="UP000186698">
    <property type="component" value="Chromosome 1S"/>
</dbReference>
<keyword evidence="7" id="KW-0862">Zinc</keyword>
<feature type="compositionally biased region" description="Polar residues" evidence="17">
    <location>
        <begin position="416"/>
        <end position="428"/>
    </location>
</feature>
<dbReference type="CDD" id="cd16574">
    <property type="entry name" value="RING-HC_Topors"/>
    <property type="match status" value="1"/>
</dbReference>
<dbReference type="GO" id="GO:0008630">
    <property type="term" value="P:intrinsic apoptotic signaling pathway in response to DNA damage"/>
    <property type="evidence" value="ECO:0007669"/>
    <property type="project" value="UniProtKB-ARBA"/>
</dbReference>
<evidence type="ECO:0000256" key="8">
    <source>
        <dbReference type="ARBA" id="ARBA00023015"/>
    </source>
</evidence>
<name>A0A8J0U165_XENLA</name>
<feature type="region of interest" description="Disordered" evidence="17">
    <location>
        <begin position="337"/>
        <end position="428"/>
    </location>
</feature>
<dbReference type="InterPro" id="IPR017907">
    <property type="entry name" value="Znf_RING_CS"/>
</dbReference>